<keyword evidence="1" id="KW-0238">DNA-binding</keyword>
<accession>A0A2P6TB14</accession>
<proteinExistence type="predicted"/>
<evidence type="ECO:0000256" key="2">
    <source>
        <dbReference type="SAM" id="MobiDB-lite"/>
    </source>
</evidence>
<name>A0A2P6TB14_CHLSO</name>
<dbReference type="GO" id="GO:0005634">
    <property type="term" value="C:nucleus"/>
    <property type="evidence" value="ECO:0007669"/>
    <property type="project" value="TreeGrafter"/>
</dbReference>
<dbReference type="InterPro" id="IPR006600">
    <property type="entry name" value="HTH_CenpB_DNA-bd_dom"/>
</dbReference>
<dbReference type="EMBL" id="LHPG02000104">
    <property type="protein sequence ID" value="PRW05740.1"/>
    <property type="molecule type" value="Genomic_DNA"/>
</dbReference>
<dbReference type="AlphaFoldDB" id="A0A2P6TB14"/>
<evidence type="ECO:0000256" key="1">
    <source>
        <dbReference type="ARBA" id="ARBA00023125"/>
    </source>
</evidence>
<dbReference type="Pfam" id="PF03221">
    <property type="entry name" value="HTH_Tnp_Tc5"/>
    <property type="match status" value="1"/>
</dbReference>
<sequence length="473" mass="50805">MPPSAAAGPLAAATPQPLVAATEAVLLQLRLHKGDTRKVSWKETAERYRVNVTTLRRHAEAARRGALSRIGAGRPTTLPESAEARLADWIQRQYDAENPVSIDETRVKAKELAGVYKCRFAGEGGLPSADWVRAFDKRHAVGKRKAQPRGTERLVTAERLAAAEDLFSKWEQALGLVSFHRGGRPVTYREAPHRILNLDEGPAQRNIGCRFVLVPKALGERQSSCYIFCGSQHRQNYAAHGDPHTAVLVKPNSHIIDGQALAALLPHLAATLPGGVSADGSRLDPVALRVAQQQAFDILLLPGGLTHRLQPWDQCFAACKRAYRRVYDCWLAENGADAPFDRATWVRLLTQAQQEAFAKNPQLLANAWEKCGLWPLNPEKALAPMRAVLAAQQAQQAADAAPSAAAQPAAQPGSSHTAAKQAGKQGAAAAAAQASPDPATVAAVLTVRGPLRHQNGARSQAVKKAAVCGVCDR</sequence>
<gene>
    <name evidence="4" type="ORF">C2E21_9576</name>
</gene>
<comment type="caution">
    <text evidence="4">The sequence shown here is derived from an EMBL/GenBank/DDBJ whole genome shotgun (WGS) entry which is preliminary data.</text>
</comment>
<evidence type="ECO:0000259" key="3">
    <source>
        <dbReference type="PROSITE" id="PS51253"/>
    </source>
</evidence>
<dbReference type="Proteomes" id="UP000239899">
    <property type="component" value="Unassembled WGS sequence"/>
</dbReference>
<organism evidence="4 5">
    <name type="scientific">Chlorella sorokiniana</name>
    <name type="common">Freshwater green alga</name>
    <dbReference type="NCBI Taxonomy" id="3076"/>
    <lineage>
        <taxon>Eukaryota</taxon>
        <taxon>Viridiplantae</taxon>
        <taxon>Chlorophyta</taxon>
        <taxon>core chlorophytes</taxon>
        <taxon>Trebouxiophyceae</taxon>
        <taxon>Chlorellales</taxon>
        <taxon>Chlorellaceae</taxon>
        <taxon>Chlorella clade</taxon>
        <taxon>Chlorella</taxon>
    </lineage>
</organism>
<dbReference type="PROSITE" id="PS51253">
    <property type="entry name" value="HTH_CENPB"/>
    <property type="match status" value="1"/>
</dbReference>
<protein>
    <recommendedName>
        <fullName evidence="3">HTH CENPB-type domain-containing protein</fullName>
    </recommendedName>
</protein>
<evidence type="ECO:0000313" key="5">
    <source>
        <dbReference type="Proteomes" id="UP000239899"/>
    </source>
</evidence>
<feature type="domain" description="HTH CENPB-type" evidence="3">
    <location>
        <begin position="70"/>
        <end position="145"/>
    </location>
</feature>
<reference evidence="4 5" key="1">
    <citation type="journal article" date="2018" name="Plant J.">
        <title>Genome sequences of Chlorella sorokiniana UTEX 1602 and Micractinium conductrix SAG 241.80: implications to maltose excretion by a green alga.</title>
        <authorList>
            <person name="Arriola M.B."/>
            <person name="Velmurugan N."/>
            <person name="Zhang Y."/>
            <person name="Plunkett M.H."/>
            <person name="Hondzo H."/>
            <person name="Barney B.M."/>
        </authorList>
    </citation>
    <scope>NUCLEOTIDE SEQUENCE [LARGE SCALE GENOMIC DNA]</scope>
    <source>
        <strain evidence="5">UTEX 1602</strain>
    </source>
</reference>
<dbReference type="GO" id="GO:0003677">
    <property type="term" value="F:DNA binding"/>
    <property type="evidence" value="ECO:0007669"/>
    <property type="project" value="UniProtKB-KW"/>
</dbReference>
<dbReference type="InterPro" id="IPR050863">
    <property type="entry name" value="CenT-Element_Derived"/>
</dbReference>
<evidence type="ECO:0000313" key="4">
    <source>
        <dbReference type="EMBL" id="PRW05740.1"/>
    </source>
</evidence>
<dbReference type="PANTHER" id="PTHR19303">
    <property type="entry name" value="TRANSPOSON"/>
    <property type="match status" value="1"/>
</dbReference>
<feature type="region of interest" description="Disordered" evidence="2">
    <location>
        <begin position="399"/>
        <end position="433"/>
    </location>
</feature>
<keyword evidence="5" id="KW-1185">Reference proteome</keyword>
<dbReference type="OrthoDB" id="578717at2759"/>